<sequence>MANSELFRQMVFLPRRKNLEAVFTLWTLPHTKACPGSAQEAGRSKLNVSVSIEDASSGGSEEVQLSVKSLVINTRDEGCQSIASPGGTWNIDRVESKQAIIAARVQCLACWGGRQAGIQHWAKRLSAEELKRSGRSRSEELLDNGELLLCAQSVDFTVVSTPSPISQRKSGSSRSGRAAISPRFT</sequence>
<evidence type="ECO:0000256" key="1">
    <source>
        <dbReference type="SAM" id="MobiDB-lite"/>
    </source>
</evidence>
<feature type="region of interest" description="Disordered" evidence="1">
    <location>
        <begin position="161"/>
        <end position="185"/>
    </location>
</feature>
<organism evidence="2 3">
    <name type="scientific">Macrostomum lignano</name>
    <dbReference type="NCBI Taxonomy" id="282301"/>
    <lineage>
        <taxon>Eukaryota</taxon>
        <taxon>Metazoa</taxon>
        <taxon>Spiralia</taxon>
        <taxon>Lophotrochozoa</taxon>
        <taxon>Platyhelminthes</taxon>
        <taxon>Rhabditophora</taxon>
        <taxon>Macrostomorpha</taxon>
        <taxon>Macrostomida</taxon>
        <taxon>Macrostomidae</taxon>
        <taxon>Macrostomum</taxon>
    </lineage>
</organism>
<feature type="compositionally biased region" description="Low complexity" evidence="1">
    <location>
        <begin position="163"/>
        <end position="185"/>
    </location>
</feature>
<protein>
    <submittedName>
        <fullName evidence="3">Uncharacterized protein</fullName>
    </submittedName>
</protein>
<accession>A0A1I8JLV3</accession>
<evidence type="ECO:0000313" key="2">
    <source>
        <dbReference type="Proteomes" id="UP000095280"/>
    </source>
</evidence>
<dbReference type="Proteomes" id="UP000095280">
    <property type="component" value="Unplaced"/>
</dbReference>
<reference evidence="3" key="1">
    <citation type="submission" date="2016-11" db="UniProtKB">
        <authorList>
            <consortium name="WormBaseParasite"/>
        </authorList>
    </citation>
    <scope>IDENTIFICATION</scope>
</reference>
<evidence type="ECO:0000313" key="3">
    <source>
        <dbReference type="WBParaSite" id="snap_masked-unitig_21702-processed-gene-0.1-mRNA-1"/>
    </source>
</evidence>
<dbReference type="WBParaSite" id="snap_masked-unitig_21702-processed-gene-0.1-mRNA-1">
    <property type="protein sequence ID" value="snap_masked-unitig_21702-processed-gene-0.1-mRNA-1"/>
    <property type="gene ID" value="snap_masked-unitig_21702-processed-gene-0.1"/>
</dbReference>
<keyword evidence="2" id="KW-1185">Reference proteome</keyword>
<name>A0A1I8JLV3_9PLAT</name>
<proteinExistence type="predicted"/>
<dbReference type="AlphaFoldDB" id="A0A1I8JLV3"/>